<dbReference type="PANTHER" id="PTHR10194">
    <property type="entry name" value="RAS GTPASE-ACTIVATING PROTEINS"/>
    <property type="match status" value="1"/>
</dbReference>
<dbReference type="PROSITE" id="PS00509">
    <property type="entry name" value="RAS_GTPASE_ACTIV_1"/>
    <property type="match status" value="1"/>
</dbReference>
<dbReference type="GO" id="GO:0007165">
    <property type="term" value="P:signal transduction"/>
    <property type="evidence" value="ECO:0007669"/>
    <property type="project" value="UniProtKB-ARBA"/>
</dbReference>
<dbReference type="InterPro" id="IPR039360">
    <property type="entry name" value="Ras_GTPase"/>
</dbReference>
<proteinExistence type="predicted"/>
<gene>
    <name evidence="4" type="ORF">AC631_04616</name>
</gene>
<sequence length="2691" mass="309462">MDGIAVITDNLLYEYVRSLCRRLQSLLPNRTGYTIAEVELNPQFVITQNLLDRANPSSSLEGNNKTIFVSNIFDCFCGMLNNINKESNLMKLRDRDEKSLSSTLIILKLLADIIERNWRLKKAINDLKNEIFSSNCELASNYAIFYHYTPPPPLNPLIIHPTIDTLLSLLSPLVVRKVLTLLRSNQAEGMDLNHFYRNLNSNHSHHYNYAAESTNSNVGTQSGDNDSIGSGNTVPSTGGREFITNYVNDIDNYIEIALKFIAASNPEEYFDYIDAKLFKYSRVGELVPLPALQKYSPLMKHIFYQASVGEKTAREVYKVLPYIKSHYWKLAFMVFFATSIKDQCFSRPEDYQELVTPGCEIELGVRVLFDYIHTVIEESPYSGCSSIVQSWLGVLCVSDFVELENKPNKLRIAFNKRLKFLNTILKDASSLANLDSFDSLINIFHLGAALTNTSDFTSEHSVYKFSVVHLDETHENLNRLINKSKNSDLKQLQDNLLINFYIAALMIKPKKYMNILVAKFNESMSDMRQVRILIKTIKGISEFERTTDIFRQLITKLSGFLKSMIFQLTRFLTLHGHFDEFSTGARLDDSVSVVQSNEEQVSTGGTSDEDALIYKPNIDSNHSSISNLDRYITQLSPSSTMKESVNSIDNIISNMSMDASTYMQPSFECFTDSQLMFNAERMLSDLFGIFIGAPELYFNDSELMNDEQLLNTDKEEIRKRIRKFAYEVTIPLQLAFQTKSSLESSILFNSACALTMTLFDRENKISKNYTTISAYGNYLICINIIQSICEACLHLSLTDAKFKSCFLFLNKFMQARDGYSEIVNENELINDGSTHQGCTDVFHSFEKILLLSLCTHDIQFYNIAKDSMQWYCKEINSVLHSNERCCPENLSETFEKVINDDSVFTGFVSLHKRFRNILRESKPTKSLYEIWLIIYRRWLEKLESKSTVNDQNLVFRHFTGFLVSTSGCFLQKEFSIDDPEQKLKLQEYISEFFDKCTNLLTSNDLVIRVIIKDALSMESHSAVFHLICIKLMSIAGSYSDKKIANEESILFMEQVLAILATMIGLKNDGAFVLASLLPEVCGFIIDFINLVKNVADNLRLKLRFCKLGSALESDKTCVGLRGAFKLRNFFAKASAEWLELAIFFDENTSEDSPHTQSFSLDSLINSNKDSENAYLNIDLATECSKCLSLQLEELLLEIPDGTKDKDIRKNKDLAFANYLSLFYRILQKYTSSELTSKLTKSKYKVNLITDNVLKSISNILQYDTDIGMQFVLPLGYHDNPKIRAIFLNVFANMLAARKLSKSKEEFPDKLLNELSELYEICSITAEVAPLNEHNLLASSLFQFFGYTKKLDKLFKTLLNDEIDHVSRSSDIFRRNSTLTKLLSNFAKDYGLDYLSETLRPFILELDSKRVIFEVEKSELGPEDAELFMKYLRKLVDVILSSIDLIPISFKYICAEIYCCVQEKFENAALIAVGSFIFLRFFCPAIISPEAFFDISVEDVKVKRTLMQLVKVIQNMANGSLGLIKWPSLQSYMDELNTINQRIFDFLKDIITGSQGTYPFQEITDKPIPELRYLHRFFYTYFVKIKHHYILSDPLTNNQNLHQKVESYRQFDKLVKELGQPKALISLAVSSPYKSFDTNNNTSSNQYNEFMAKMSANYIESTVDCPVVHNSIFHDGTPVVVLNFGYLKQMNNDIYLFTYRLFELVSQVWDNKYYLVIDFTSSLLDTQSLSLYVSLLNTYAPIQFFKNCSRIYYFNIPQVESSCILETMRALRLKEHRSNARLYTYSQADSPRIVNSLCLNEETLSISRDNKVIFSEVLFYDKNVEQFVPVTLRIGRRWLQVYFNEYFSFSGPSCSTEGFIPIEVYKLSDITRCEVTKSSNGPTDEFIISFNFGTTIILRSQEKLEILKSLYFTTSRIPKQLLSEDRDGTSHEAIPFHWFSRLYNITFQGLLSYDEEVKSAAAMLFASLATYFEIDLAIPNAYSTNIAFPSNITDFIVSTSQYLSKRMPTVSHRFFKAFFDHYEKLPNENRLNAILYISPWIDNVCDYIYLENDISGPDRVADIIRQFCRISCLNKEQSAYLNDYIWKKLFNESRLTPILVDEVVAYIIDNKNEGPDWYFIISFISPSVEVCNEVIYRLILCVSKASITDSAIASQSKLFEIKVLIKICASLFFNSYALGQLFLADVFFFCTLFIDNPALDFGADLQKLFINTIQSFFQKPGLTEKQHTTVDETLSYFSGQRARMLFGLTRDKNISRSDLSQSYNRTTNFEVLCQYLKDFIIELGSSDERSNWKSRWCSYAIDVAFSTTSIFQIRAILVVGILSQNGINDSTVSRIFKLVCQQPISSLDHLNSLTISCARICEGLSSDSVFPQVMVWPHLCYSLLSYSALYQSSIQCILNSMSKAVLQGNYLDIIFEQRIYLEPFITEFEHMHDIQIDKSNFEFYTLFTFSHGLRLPHIRHTSLSCMKKYFKLRYSIRSDDEMEELSPLNICLPYLLIIFLSSSDSAFDTYLNEVNFKTEKFAYIGNERVPKVIIDFMLSGSKSAEVTLIYLAHMFANEAVDTVFKRKFLNLYYYLIKTYKPLGFLIYHIIKPELEHILINSNSTETVNTISEILLLAISDGTYSIERYQHNVNKILESNHITMIRDHILIKQMDDLQTNDGLKLDLDRDVKILQEMMYRSSCIYIEGQKLED</sequence>
<feature type="region of interest" description="Disordered" evidence="2">
    <location>
        <begin position="215"/>
        <end position="234"/>
    </location>
</feature>
<accession>A0A0V1PU34</accession>
<dbReference type="Gene3D" id="3.40.525.10">
    <property type="entry name" value="CRAL-TRIO lipid binding domain"/>
    <property type="match status" value="1"/>
</dbReference>
<dbReference type="PROSITE" id="PS50018">
    <property type="entry name" value="RAS_GTPASE_ACTIV_2"/>
    <property type="match status" value="1"/>
</dbReference>
<dbReference type="PANTHER" id="PTHR10194:SF60">
    <property type="entry name" value="RAS GTPASE-ACTIVATING PROTEIN RASKOL"/>
    <property type="match status" value="1"/>
</dbReference>
<dbReference type="Gene3D" id="1.10.506.10">
    <property type="entry name" value="GTPase Activation - p120gap, domain 1"/>
    <property type="match status" value="1"/>
</dbReference>
<feature type="domain" description="Ras-GAP" evidence="3">
    <location>
        <begin position="1332"/>
        <end position="1517"/>
    </location>
</feature>
<dbReference type="GO" id="GO:0005096">
    <property type="term" value="F:GTPase activator activity"/>
    <property type="evidence" value="ECO:0007669"/>
    <property type="project" value="UniProtKB-KW"/>
</dbReference>
<dbReference type="GeneID" id="26841625"/>
<dbReference type="Proteomes" id="UP000054251">
    <property type="component" value="Unassembled WGS sequence"/>
</dbReference>
<organism evidence="4 5">
    <name type="scientific">Debaryomyces fabryi</name>
    <dbReference type="NCBI Taxonomy" id="58627"/>
    <lineage>
        <taxon>Eukaryota</taxon>
        <taxon>Fungi</taxon>
        <taxon>Dikarya</taxon>
        <taxon>Ascomycota</taxon>
        <taxon>Saccharomycotina</taxon>
        <taxon>Pichiomycetes</taxon>
        <taxon>Debaryomycetaceae</taxon>
        <taxon>Debaryomyces</taxon>
    </lineage>
</organism>
<dbReference type="SMART" id="SM00323">
    <property type="entry name" value="RasGAP"/>
    <property type="match status" value="1"/>
</dbReference>
<dbReference type="InterPro" id="IPR023152">
    <property type="entry name" value="RasGAP_CS"/>
</dbReference>
<evidence type="ECO:0000259" key="3">
    <source>
        <dbReference type="PROSITE" id="PS50018"/>
    </source>
</evidence>
<evidence type="ECO:0000256" key="2">
    <source>
        <dbReference type="SAM" id="MobiDB-lite"/>
    </source>
</evidence>
<dbReference type="RefSeq" id="XP_015465723.1">
    <property type="nucleotide sequence ID" value="XM_015613445.1"/>
</dbReference>
<comment type="caution">
    <text evidence="4">The sequence shown here is derived from an EMBL/GenBank/DDBJ whole genome shotgun (WGS) entry which is preliminary data.</text>
</comment>
<dbReference type="InterPro" id="IPR036865">
    <property type="entry name" value="CRAL-TRIO_dom_sf"/>
</dbReference>
<dbReference type="InterPro" id="IPR001936">
    <property type="entry name" value="RasGAP_dom"/>
</dbReference>
<dbReference type="OrthoDB" id="28245at2759"/>
<dbReference type="Pfam" id="PF00616">
    <property type="entry name" value="RasGAP"/>
    <property type="match status" value="1"/>
</dbReference>
<evidence type="ECO:0000313" key="5">
    <source>
        <dbReference type="Proteomes" id="UP000054251"/>
    </source>
</evidence>
<evidence type="ECO:0000256" key="1">
    <source>
        <dbReference type="ARBA" id="ARBA00022468"/>
    </source>
</evidence>
<dbReference type="SUPFAM" id="SSF48350">
    <property type="entry name" value="GTPase activation domain, GAP"/>
    <property type="match status" value="1"/>
</dbReference>
<dbReference type="EMBL" id="LMYN01000130">
    <property type="protein sequence ID" value="KRZ99620.1"/>
    <property type="molecule type" value="Genomic_DNA"/>
</dbReference>
<protein>
    <recommendedName>
        <fullName evidence="3">Ras-GAP domain-containing protein</fullName>
    </recommendedName>
</protein>
<keyword evidence="1" id="KW-0343">GTPase activation</keyword>
<dbReference type="CDD" id="cd05392">
    <property type="entry name" value="RasGAP_Neurofibromin_like"/>
    <property type="match status" value="1"/>
</dbReference>
<reference evidence="4 5" key="1">
    <citation type="submission" date="2015-11" db="EMBL/GenBank/DDBJ databases">
        <title>The genome of Debaryomyces fabryi.</title>
        <authorList>
            <person name="Tafer H."/>
            <person name="Lopandic K."/>
        </authorList>
    </citation>
    <scope>NUCLEOTIDE SEQUENCE [LARGE SCALE GENOMIC DNA]</scope>
    <source>
        <strain evidence="4 5">CBS 789</strain>
    </source>
</reference>
<dbReference type="InterPro" id="IPR008936">
    <property type="entry name" value="Rho_GTPase_activation_prot"/>
</dbReference>
<name>A0A0V1PU34_9ASCO</name>
<keyword evidence="5" id="KW-1185">Reference proteome</keyword>
<evidence type="ECO:0000313" key="4">
    <source>
        <dbReference type="EMBL" id="KRZ99620.1"/>
    </source>
</evidence>